<accession>A0ACD3T1L2</accession>
<protein>
    <submittedName>
        <fullName evidence="1">Restriction endonuclease subunit S</fullName>
    </submittedName>
</protein>
<sequence length="417" mass="46776">MVPNGWNKKKLTSLCDKIAVGLAISVTPYMASSGVKLIRNQNIKRNYFNTKSVVYITDEFATKNNSKRVYKGDVVAVRTGSNIGEACVVPTEFDGALTFTTLIARPKVDKLNSDYLSTHINSEYGVAEVQRLMAGGGKPNLNSGELKNYTLLTPPLPEQRKIAQILSTWDRGIATTEKLIDASKQQKKALMQQLLTGKKRLIDPETGKAFEGDWERKRVGDVTKKFANKNKESANITVFSVTNNAGFVKQNEHFSKEVASEDRSTYKIIQCGDFAYNPARINVGSIARFDQDIGIISSLYVCFQLSASVQSDFFLQWLSTEKTIFDYSRYGEGSVRVYLWYEQFSMIEILLPSLDEQQKIVSVLTAADKEIELLEAKLAHFKQEKKALMQQLLTGKRRVNIAETKVTTEEILEAEVA</sequence>
<dbReference type="Proteomes" id="UP000718715">
    <property type="component" value="Unassembled WGS sequence"/>
</dbReference>
<reference evidence="1" key="1">
    <citation type="submission" date="2018-03" db="EMBL/GenBank/DDBJ databases">
        <title>Genomic characterization of a polymicrobial infection associated with a disease outbreak in Pacific white shrimp (Litopenaeus vannamei).</title>
        <authorList>
            <person name="Turner J.W."/>
            <person name="Bachand P.T."/>
            <person name="Tallman J."/>
            <person name="Elledge N.C."/>
            <person name="Pinnell L.J."/>
            <person name="Laughlin R.C."/>
            <person name="Zimba P.V."/>
        </authorList>
    </citation>
    <scope>NUCLEOTIDE SEQUENCE</scope>
    <source>
        <strain evidence="1">Hep-2b-22</strain>
    </source>
</reference>
<gene>
    <name evidence="1" type="ORF">DA092_05815</name>
</gene>
<comment type="caution">
    <text evidence="1">The sequence shown here is derived from an EMBL/GenBank/DDBJ whole genome shotgun (WGS) entry which is preliminary data.</text>
</comment>
<keyword evidence="1" id="KW-0378">Hydrolase</keyword>
<keyword evidence="1" id="KW-0540">Nuclease</keyword>
<evidence type="ECO:0000313" key="1">
    <source>
        <dbReference type="EMBL" id="TMX77047.1"/>
    </source>
</evidence>
<evidence type="ECO:0000313" key="2">
    <source>
        <dbReference type="Proteomes" id="UP000718715"/>
    </source>
</evidence>
<dbReference type="EMBL" id="PZOJ01000014">
    <property type="protein sequence ID" value="TMX77047.1"/>
    <property type="molecule type" value="Genomic_DNA"/>
</dbReference>
<keyword evidence="2" id="KW-1185">Reference proteome</keyword>
<keyword evidence="1" id="KW-0255">Endonuclease</keyword>
<organism evidence="1 2">
    <name type="scientific">Photobacterium damselae</name>
    <dbReference type="NCBI Taxonomy" id="38293"/>
    <lineage>
        <taxon>Bacteria</taxon>
        <taxon>Pseudomonadati</taxon>
        <taxon>Pseudomonadota</taxon>
        <taxon>Gammaproteobacteria</taxon>
        <taxon>Vibrionales</taxon>
        <taxon>Vibrionaceae</taxon>
        <taxon>Photobacterium</taxon>
    </lineage>
</organism>
<name>A0ACD3T1L2_PHODM</name>
<proteinExistence type="predicted"/>